<keyword evidence="4" id="KW-1185">Reference proteome</keyword>
<reference evidence="3 4" key="1">
    <citation type="submission" date="2016-04" db="EMBL/GenBank/DDBJ databases">
        <authorList>
            <person name="Evans L.H."/>
            <person name="Alamgir A."/>
            <person name="Owens N."/>
            <person name="Weber N.D."/>
            <person name="Virtaneva K."/>
            <person name="Barbian K."/>
            <person name="Babar A."/>
            <person name="Rosenke K."/>
        </authorList>
    </citation>
    <scope>NUCLEOTIDE SEQUENCE [LARGE SCALE GENOMIC DNA]</scope>
    <source>
        <strain evidence="3 4">IFM 0406</strain>
    </source>
</reference>
<feature type="region of interest" description="Disordered" evidence="1">
    <location>
        <begin position="166"/>
        <end position="208"/>
    </location>
</feature>
<accession>A0A164NSS1</accession>
<dbReference type="Proteomes" id="UP000076512">
    <property type="component" value="Unassembled WGS sequence"/>
</dbReference>
<proteinExistence type="predicted"/>
<feature type="compositionally biased region" description="Gly residues" evidence="1">
    <location>
        <begin position="192"/>
        <end position="201"/>
    </location>
</feature>
<dbReference type="AlphaFoldDB" id="A0A164NSS1"/>
<name>A0A164NSS1_9NOCA</name>
<dbReference type="OrthoDB" id="4216346at2"/>
<dbReference type="Pfam" id="PF13471">
    <property type="entry name" value="Transglut_core3"/>
    <property type="match status" value="1"/>
</dbReference>
<evidence type="ECO:0000256" key="1">
    <source>
        <dbReference type="SAM" id="MobiDB-lite"/>
    </source>
</evidence>
<organism evidence="3 4">
    <name type="scientific">Nocardia terpenica</name>
    <dbReference type="NCBI Taxonomy" id="455432"/>
    <lineage>
        <taxon>Bacteria</taxon>
        <taxon>Bacillati</taxon>
        <taxon>Actinomycetota</taxon>
        <taxon>Actinomycetes</taxon>
        <taxon>Mycobacteriales</taxon>
        <taxon>Nocardiaceae</taxon>
        <taxon>Nocardia</taxon>
    </lineage>
</organism>
<gene>
    <name evidence="3" type="ORF">AWN90_21710</name>
</gene>
<feature type="domain" description="Microcin J25-processing protein McjB C-terminal" evidence="2">
    <location>
        <begin position="85"/>
        <end position="159"/>
    </location>
</feature>
<protein>
    <recommendedName>
        <fullName evidence="2">Microcin J25-processing protein McjB C-terminal domain-containing protein</fullName>
    </recommendedName>
</protein>
<dbReference type="InterPro" id="IPR032708">
    <property type="entry name" value="McjB_C"/>
</dbReference>
<sequence length="208" mass="22702">MTDLAPQLESMLSDIDGVPPPPRLPHRLRGYALRRSWTALRLLRTEGWAPAYRYLADLTPGPDRLLPGRLEPPVAIRLARREVLFSQSVLRAVHPNGLCLPRSLALATYLAAIGLPAQVIVARERICTNPRYGFHSWTELHGEVLNDNQDVTLGFTVLQRVSASAVGVDSNPPRRNSRIPGRRGMPVRWGDRGSGGGGAVPGGVSEQA</sequence>
<evidence type="ECO:0000259" key="2">
    <source>
        <dbReference type="Pfam" id="PF13471"/>
    </source>
</evidence>
<evidence type="ECO:0000313" key="3">
    <source>
        <dbReference type="EMBL" id="KZM74681.1"/>
    </source>
</evidence>
<dbReference type="RefSeq" id="WP_067586116.1">
    <property type="nucleotide sequence ID" value="NZ_JABMCZ010000005.1"/>
</dbReference>
<dbReference type="STRING" id="455432.AWN90_21710"/>
<evidence type="ECO:0000313" key="4">
    <source>
        <dbReference type="Proteomes" id="UP000076512"/>
    </source>
</evidence>
<dbReference type="EMBL" id="LWGR01000004">
    <property type="protein sequence ID" value="KZM74681.1"/>
    <property type="molecule type" value="Genomic_DNA"/>
</dbReference>
<comment type="caution">
    <text evidence="3">The sequence shown here is derived from an EMBL/GenBank/DDBJ whole genome shotgun (WGS) entry which is preliminary data.</text>
</comment>